<dbReference type="InterPro" id="IPR015943">
    <property type="entry name" value="WD40/YVTN_repeat-like_dom_sf"/>
</dbReference>
<dbReference type="STRING" id="886293.Sinac_7479"/>
<keyword evidence="2" id="KW-0677">Repeat</keyword>
<dbReference type="SMART" id="SM00320">
    <property type="entry name" value="WD40"/>
    <property type="match status" value="13"/>
</dbReference>
<dbReference type="PRINTS" id="PR00320">
    <property type="entry name" value="GPROTEINBRPT"/>
</dbReference>
<dbReference type="GO" id="GO:0005524">
    <property type="term" value="F:ATP binding"/>
    <property type="evidence" value="ECO:0007669"/>
    <property type="project" value="UniProtKB-UniRule"/>
</dbReference>
<dbReference type="SUPFAM" id="SSF56112">
    <property type="entry name" value="Protein kinase-like (PK-like)"/>
    <property type="match status" value="1"/>
</dbReference>
<dbReference type="SUPFAM" id="SSF50969">
    <property type="entry name" value="YVTN repeat-like/Quinoprotein amine dehydrogenase"/>
    <property type="match status" value="1"/>
</dbReference>
<name>L0DR60_SINAD</name>
<dbReference type="PROSITE" id="PS50082">
    <property type="entry name" value="WD_REPEATS_2"/>
    <property type="match status" value="10"/>
</dbReference>
<keyword evidence="4" id="KW-0547">Nucleotide-binding</keyword>
<dbReference type="InterPro" id="IPR020472">
    <property type="entry name" value="WD40_PAC1"/>
</dbReference>
<dbReference type="InterPro" id="IPR017441">
    <property type="entry name" value="Protein_kinase_ATP_BS"/>
</dbReference>
<dbReference type="InterPro" id="IPR036322">
    <property type="entry name" value="WD40_repeat_dom_sf"/>
</dbReference>
<feature type="repeat" description="WD" evidence="3">
    <location>
        <begin position="1054"/>
        <end position="1090"/>
    </location>
</feature>
<dbReference type="eggNOG" id="COG0515">
    <property type="taxonomic scope" value="Bacteria"/>
</dbReference>
<feature type="repeat" description="WD" evidence="3">
    <location>
        <begin position="1008"/>
        <end position="1040"/>
    </location>
</feature>
<reference evidence="7 8" key="1">
    <citation type="submission" date="2012-02" db="EMBL/GenBank/DDBJ databases">
        <title>Complete sequence of chromosome of Singulisphaera acidiphila DSM 18658.</title>
        <authorList>
            <consortium name="US DOE Joint Genome Institute (JGI-PGF)"/>
            <person name="Lucas S."/>
            <person name="Copeland A."/>
            <person name="Lapidus A."/>
            <person name="Glavina del Rio T."/>
            <person name="Dalin E."/>
            <person name="Tice H."/>
            <person name="Bruce D."/>
            <person name="Goodwin L."/>
            <person name="Pitluck S."/>
            <person name="Peters L."/>
            <person name="Ovchinnikova G."/>
            <person name="Chertkov O."/>
            <person name="Kyrpides N."/>
            <person name="Mavromatis K."/>
            <person name="Ivanova N."/>
            <person name="Brettin T."/>
            <person name="Detter J.C."/>
            <person name="Han C."/>
            <person name="Larimer F."/>
            <person name="Land M."/>
            <person name="Hauser L."/>
            <person name="Markowitz V."/>
            <person name="Cheng J.-F."/>
            <person name="Hugenholtz P."/>
            <person name="Woyke T."/>
            <person name="Wu D."/>
            <person name="Tindall B."/>
            <person name="Pomrenke H."/>
            <person name="Brambilla E."/>
            <person name="Klenk H.-P."/>
            <person name="Eisen J.A."/>
        </authorList>
    </citation>
    <scope>NUCLEOTIDE SEQUENCE [LARGE SCALE GENOMIC DNA]</scope>
    <source>
        <strain evidence="8">ATCC BAA-1392 / DSM 18658 / VKM B-2454 / MOB10</strain>
    </source>
</reference>
<dbReference type="Pfam" id="PF00400">
    <property type="entry name" value="WD40"/>
    <property type="match status" value="10"/>
</dbReference>
<dbReference type="PROSITE" id="PS00109">
    <property type="entry name" value="PROTEIN_KINASE_TYR"/>
    <property type="match status" value="1"/>
</dbReference>
<dbReference type="PROSITE" id="PS00678">
    <property type="entry name" value="WD_REPEATS_1"/>
    <property type="match status" value="3"/>
</dbReference>
<dbReference type="PROSITE" id="PS50011">
    <property type="entry name" value="PROTEIN_KINASE_DOM"/>
    <property type="match status" value="1"/>
</dbReference>
<dbReference type="SUPFAM" id="SSF50998">
    <property type="entry name" value="Quinoprotein alcohol dehydrogenase-like"/>
    <property type="match status" value="1"/>
</dbReference>
<dbReference type="InterPro" id="IPR019775">
    <property type="entry name" value="WD40_repeat_CS"/>
</dbReference>
<accession>L0DR60</accession>
<keyword evidence="4" id="KW-0067">ATP-binding</keyword>
<dbReference type="InterPro" id="IPR011047">
    <property type="entry name" value="Quinoprotein_ADH-like_sf"/>
</dbReference>
<feature type="repeat" description="WD" evidence="3">
    <location>
        <begin position="714"/>
        <end position="755"/>
    </location>
</feature>
<dbReference type="InterPro" id="IPR011044">
    <property type="entry name" value="Quino_amine_DH_bsu"/>
</dbReference>
<evidence type="ECO:0000256" key="1">
    <source>
        <dbReference type="ARBA" id="ARBA00022574"/>
    </source>
</evidence>
<dbReference type="eggNOG" id="COG2319">
    <property type="taxonomic scope" value="Bacteria"/>
</dbReference>
<feature type="domain" description="Protein kinase" evidence="6">
    <location>
        <begin position="130"/>
        <end position="398"/>
    </location>
</feature>
<feature type="repeat" description="WD" evidence="3">
    <location>
        <begin position="537"/>
        <end position="569"/>
    </location>
</feature>
<evidence type="ECO:0000256" key="5">
    <source>
        <dbReference type="SAM" id="Phobius"/>
    </source>
</evidence>
<evidence type="ECO:0000256" key="2">
    <source>
        <dbReference type="ARBA" id="ARBA00022737"/>
    </source>
</evidence>
<dbReference type="EMBL" id="CP003364">
    <property type="protein sequence ID" value="AGA31513.1"/>
    <property type="molecule type" value="Genomic_DNA"/>
</dbReference>
<feature type="repeat" description="WD" evidence="3">
    <location>
        <begin position="1091"/>
        <end position="1132"/>
    </location>
</feature>
<dbReference type="InterPro" id="IPR011009">
    <property type="entry name" value="Kinase-like_dom_sf"/>
</dbReference>
<keyword evidence="8" id="KW-1185">Reference proteome</keyword>
<gene>
    <name evidence="7" type="ordered locus">Sinac_7479</name>
</gene>
<proteinExistence type="predicted"/>
<dbReference type="Gene3D" id="3.30.200.20">
    <property type="entry name" value="Phosphorylase Kinase, domain 1"/>
    <property type="match status" value="1"/>
</dbReference>
<feature type="repeat" description="WD" evidence="3">
    <location>
        <begin position="882"/>
        <end position="923"/>
    </location>
</feature>
<dbReference type="AlphaFoldDB" id="L0DR60"/>
<dbReference type="Gene3D" id="2.130.10.10">
    <property type="entry name" value="YVTN repeat-like/Quinoprotein amine dehydrogenase"/>
    <property type="match status" value="5"/>
</dbReference>
<dbReference type="PROSITE" id="PS00107">
    <property type="entry name" value="PROTEIN_KINASE_ATP"/>
    <property type="match status" value="1"/>
</dbReference>
<dbReference type="InterPro" id="IPR008266">
    <property type="entry name" value="Tyr_kinase_AS"/>
</dbReference>
<evidence type="ECO:0000313" key="8">
    <source>
        <dbReference type="Proteomes" id="UP000010798"/>
    </source>
</evidence>
<evidence type="ECO:0000313" key="7">
    <source>
        <dbReference type="EMBL" id="AGA31513.1"/>
    </source>
</evidence>
<protein>
    <submittedName>
        <fullName evidence="7">WD40 repeat-containing protein</fullName>
    </submittedName>
</protein>
<sequence length="1172" mass="128766">MGSSLVPGERERQLRDLCAELGRRLRAGEACRVEVYLEQHPELADDEDAVIELLYAEYVVREERGEEPAPEEWYARFPQWRDRLGRLLEFHRILEAEEEEGWLLAEEKSPPRSSATLTLEGPALPPLGAFELIEEIGRGGMGVVYKARQSALNRTVAVKVILAGGLAGPRERERLRFEAEAVAKFHHPNIVQVFEFVERGDLPYIVLEYVEGCNLAEFQRRSERRVDWSARLIETLARAIHHAHQRGIVHRDLTPANVLIAVDETPKISDFGLAKSLAQEGSTSLSGSFLGTPRYMAPEQVTGRSRDVGPPADIYALGAILYELLTGVVPFQGTTPLETLRQVLEDVPEAPSRVRPDVPADLETICLKCLEREPGRRYLSAADLAEDLRRFQAGEPILARPTSTMRRLLKWARRRPAEAALAALVVVAVAGILIAGFWSNAWLVRHGLALEDALARERGQAVAARTARLQAEQNERIARRHWSGSQIKLAQQAWEAGHIELAQELLANERLEPGRGDLPGFEWSYLHRLCHRDFSLLWGHTDSVYSVAVAPDGRSLASYDLGGNVLLWNRLPHRPWTARGLNSLPGSRAAVVPQSPSHTADPGARSEHGEVRLRDVTTGRGWTFLTGNAGIVNLLGFSPDGTALNVWDQTRPDGAEPLAPVDFTLRLDRSAPGRLFPRIFCLAHSSDGRFLATVGRDGRLSLRDATTGRERRSLRDTGSPIHYLAFSRDGERLAASLADAGLAVWETGSGRLLNVFKDHDAPVRQIAIAPDGTTLATIEGERQVVFRDLTTGRKWAVRAEAAGFVHAIAFAPDGRTLAMGGERLRTRLCDVATGAELAVFARESDIIRTLMFTPDGRTVILGGDDPRVRLWHLVPPLDDSSLAGHAVETWSLAFSPDGRTLVSGSDDHTIVVWDVAGRRKRLTLRGHESTVSDLAFFPDGRTLAAADFSRHVKLWDVEQGRELATLVGHVDRVRSVAISPDGKTVASAGSDLSLRLWDVASRTCRAILEGHDDTVRALAYSPDGRILASAGNDRKVILRDSLSGLPRLSWNAPSAVTSLAFSPDGTRLALGGEDRSVTIWEVADGRLLVTLRGHVHRVLTVAFSPDGESIVSAGEDRTVRLWDPVTGQERLTLKGHQAKVNAVAFSPDGRLLASGSHDGAMRLWHGPKEDSP</sequence>
<evidence type="ECO:0000256" key="3">
    <source>
        <dbReference type="PROSITE-ProRule" id="PRU00221"/>
    </source>
</evidence>
<feature type="repeat" description="WD" evidence="3">
    <location>
        <begin position="966"/>
        <end position="1007"/>
    </location>
</feature>
<dbReference type="Proteomes" id="UP000010798">
    <property type="component" value="Chromosome"/>
</dbReference>
<dbReference type="PANTHER" id="PTHR19879:SF9">
    <property type="entry name" value="TRANSCRIPTION INITIATION FACTOR TFIID SUBUNIT 5"/>
    <property type="match status" value="1"/>
</dbReference>
<evidence type="ECO:0000256" key="4">
    <source>
        <dbReference type="PROSITE-ProRule" id="PRU10141"/>
    </source>
</evidence>
<dbReference type="GO" id="GO:0004672">
    <property type="term" value="F:protein kinase activity"/>
    <property type="evidence" value="ECO:0007669"/>
    <property type="project" value="InterPro"/>
</dbReference>
<dbReference type="KEGG" id="saci:Sinac_7479"/>
<dbReference type="PANTHER" id="PTHR19879">
    <property type="entry name" value="TRANSCRIPTION INITIATION FACTOR TFIID"/>
    <property type="match status" value="1"/>
</dbReference>
<dbReference type="PROSITE" id="PS50294">
    <property type="entry name" value="WD_REPEATS_REGION"/>
    <property type="match status" value="9"/>
</dbReference>
<dbReference type="CDD" id="cd14014">
    <property type="entry name" value="STKc_PknB_like"/>
    <property type="match status" value="1"/>
</dbReference>
<feature type="repeat" description="WD" evidence="3">
    <location>
        <begin position="924"/>
        <end position="965"/>
    </location>
</feature>
<dbReference type="InterPro" id="IPR001680">
    <property type="entry name" value="WD40_rpt"/>
</dbReference>
<organism evidence="7 8">
    <name type="scientific">Singulisphaera acidiphila (strain ATCC BAA-1392 / DSM 18658 / VKM B-2454 / MOB10)</name>
    <dbReference type="NCBI Taxonomy" id="886293"/>
    <lineage>
        <taxon>Bacteria</taxon>
        <taxon>Pseudomonadati</taxon>
        <taxon>Planctomycetota</taxon>
        <taxon>Planctomycetia</taxon>
        <taxon>Isosphaerales</taxon>
        <taxon>Isosphaeraceae</taxon>
        <taxon>Singulisphaera</taxon>
    </lineage>
</organism>
<dbReference type="CDD" id="cd00200">
    <property type="entry name" value="WD40"/>
    <property type="match status" value="2"/>
</dbReference>
<dbReference type="OrthoDB" id="500858at2"/>
<feature type="repeat" description="WD" evidence="3">
    <location>
        <begin position="840"/>
        <end position="873"/>
    </location>
</feature>
<keyword evidence="5" id="KW-0812">Transmembrane</keyword>
<keyword evidence="1 3" id="KW-0853">WD repeat</keyword>
<dbReference type="SUPFAM" id="SSF50978">
    <property type="entry name" value="WD40 repeat-like"/>
    <property type="match status" value="1"/>
</dbReference>
<dbReference type="Gene3D" id="1.10.510.10">
    <property type="entry name" value="Transferase(Phosphotransferase) domain 1"/>
    <property type="match status" value="1"/>
</dbReference>
<keyword evidence="5" id="KW-0472">Membrane</keyword>
<dbReference type="RefSeq" id="WP_015250578.1">
    <property type="nucleotide sequence ID" value="NC_019892.1"/>
</dbReference>
<dbReference type="HOGENOM" id="CLU_005857_0_0_0"/>
<feature type="binding site" evidence="4">
    <location>
        <position position="159"/>
    </location>
    <ligand>
        <name>ATP</name>
        <dbReference type="ChEBI" id="CHEBI:30616"/>
    </ligand>
</feature>
<evidence type="ECO:0000259" key="6">
    <source>
        <dbReference type="PROSITE" id="PS50011"/>
    </source>
</evidence>
<keyword evidence="5" id="KW-1133">Transmembrane helix</keyword>
<dbReference type="InterPro" id="IPR000719">
    <property type="entry name" value="Prot_kinase_dom"/>
</dbReference>
<feature type="transmembrane region" description="Helical" evidence="5">
    <location>
        <begin position="419"/>
        <end position="438"/>
    </location>
</feature>
<dbReference type="Pfam" id="PF00069">
    <property type="entry name" value="Pkinase"/>
    <property type="match status" value="1"/>
</dbReference>
<feature type="repeat" description="WD" evidence="3">
    <location>
        <begin position="1133"/>
        <end position="1164"/>
    </location>
</feature>